<feature type="region of interest" description="Disordered" evidence="1">
    <location>
        <begin position="104"/>
        <end position="133"/>
    </location>
</feature>
<proteinExistence type="predicted"/>
<dbReference type="AlphaFoldDB" id="A0A239F4L6"/>
<reference evidence="3 4" key="1">
    <citation type="submission" date="2017-06" db="EMBL/GenBank/DDBJ databases">
        <authorList>
            <person name="Kim H.J."/>
            <person name="Triplett B.A."/>
        </authorList>
    </citation>
    <scope>NUCLEOTIDE SEQUENCE [LARGE SCALE GENOMIC DNA]</scope>
    <source>
        <strain evidence="3 4">CGMCC 4.1858</strain>
    </source>
</reference>
<feature type="domain" description="TadE-like" evidence="2">
    <location>
        <begin position="16"/>
        <end position="58"/>
    </location>
</feature>
<dbReference type="Pfam" id="PF07811">
    <property type="entry name" value="TadE"/>
    <property type="match status" value="1"/>
</dbReference>
<dbReference type="OrthoDB" id="4335656at2"/>
<dbReference type="RefSeq" id="WP_089224273.1">
    <property type="nucleotide sequence ID" value="NZ_FZOF01000006.1"/>
</dbReference>
<dbReference type="InterPro" id="IPR012495">
    <property type="entry name" value="TadE-like_dom"/>
</dbReference>
<evidence type="ECO:0000313" key="4">
    <source>
        <dbReference type="Proteomes" id="UP000198280"/>
    </source>
</evidence>
<dbReference type="EMBL" id="FZOF01000006">
    <property type="protein sequence ID" value="SNS51671.1"/>
    <property type="molecule type" value="Genomic_DNA"/>
</dbReference>
<organism evidence="3 4">
    <name type="scientific">Actinacidiphila glaucinigra</name>
    <dbReference type="NCBI Taxonomy" id="235986"/>
    <lineage>
        <taxon>Bacteria</taxon>
        <taxon>Bacillati</taxon>
        <taxon>Actinomycetota</taxon>
        <taxon>Actinomycetes</taxon>
        <taxon>Kitasatosporales</taxon>
        <taxon>Streptomycetaceae</taxon>
        <taxon>Actinacidiphila</taxon>
    </lineage>
</organism>
<keyword evidence="4" id="KW-1185">Reference proteome</keyword>
<name>A0A239F4L6_9ACTN</name>
<evidence type="ECO:0000313" key="3">
    <source>
        <dbReference type="EMBL" id="SNS51671.1"/>
    </source>
</evidence>
<evidence type="ECO:0000256" key="1">
    <source>
        <dbReference type="SAM" id="MobiDB-lite"/>
    </source>
</evidence>
<gene>
    <name evidence="3" type="ORF">SAMN05216252_106307</name>
</gene>
<accession>A0A239F4L6</accession>
<protein>
    <submittedName>
        <fullName evidence="3">TadE-like protein</fullName>
    </submittedName>
</protein>
<sequence>MTARTRRARPRSRDRGSASLEFLGMLPILLLIALAGVQLGLAAYTAAQAGTAARAAARMAALHDPPVSGSVAGTQAVSSWLQDGTRIGTTGDSGDSVRATATVEIPSVLPGLSPGSVTRTATMPREDDEGADE</sequence>
<evidence type="ECO:0000259" key="2">
    <source>
        <dbReference type="Pfam" id="PF07811"/>
    </source>
</evidence>
<dbReference type="Proteomes" id="UP000198280">
    <property type="component" value="Unassembled WGS sequence"/>
</dbReference>